<feature type="transmembrane region" description="Helical" evidence="11">
    <location>
        <begin position="124"/>
        <end position="154"/>
    </location>
</feature>
<feature type="transmembrane region" description="Helical" evidence="11">
    <location>
        <begin position="200"/>
        <end position="219"/>
    </location>
</feature>
<comment type="subcellular location">
    <subcellularLocation>
        <location evidence="1">Cell membrane</location>
        <topology evidence="1">Multi-pass membrane protein</topology>
    </subcellularLocation>
</comment>
<dbReference type="Pfam" id="PF07690">
    <property type="entry name" value="MFS_1"/>
    <property type="match status" value="1"/>
</dbReference>
<dbReference type="PROSITE" id="PS00216">
    <property type="entry name" value="SUGAR_TRANSPORT_1"/>
    <property type="match status" value="1"/>
</dbReference>
<evidence type="ECO:0000256" key="7">
    <source>
        <dbReference type="ARBA" id="ARBA00022989"/>
    </source>
</evidence>
<evidence type="ECO:0000256" key="1">
    <source>
        <dbReference type="ARBA" id="ARBA00004651"/>
    </source>
</evidence>
<feature type="transmembrane region" description="Helical" evidence="11">
    <location>
        <begin position="301"/>
        <end position="319"/>
    </location>
</feature>
<reference evidence="13" key="1">
    <citation type="submission" date="2023-02" db="EMBL/GenBank/DDBJ databases">
        <title>Actinomadura rubrobrunea NBRC 14622.</title>
        <authorList>
            <person name="Ichikawa N."/>
            <person name="Sato H."/>
            <person name="Tonouchi N."/>
        </authorList>
    </citation>
    <scope>NUCLEOTIDE SEQUENCE</scope>
    <source>
        <strain evidence="13">NBRC 14622</strain>
    </source>
</reference>
<dbReference type="GO" id="GO:0005886">
    <property type="term" value="C:plasma membrane"/>
    <property type="evidence" value="ECO:0007669"/>
    <property type="project" value="UniProtKB-SubCell"/>
</dbReference>
<dbReference type="InterPro" id="IPR005829">
    <property type="entry name" value="Sugar_transporter_CS"/>
</dbReference>
<feature type="transmembrane region" description="Helical" evidence="11">
    <location>
        <begin position="331"/>
        <end position="350"/>
    </location>
</feature>
<feature type="transmembrane region" description="Helical" evidence="11">
    <location>
        <begin position="395"/>
        <end position="415"/>
    </location>
</feature>
<dbReference type="RefSeq" id="WP_067909127.1">
    <property type="nucleotide sequence ID" value="NZ_BSRZ01000003.1"/>
</dbReference>
<dbReference type="InterPro" id="IPR020846">
    <property type="entry name" value="MFS_dom"/>
</dbReference>
<dbReference type="GO" id="GO:0015293">
    <property type="term" value="F:symporter activity"/>
    <property type="evidence" value="ECO:0007669"/>
    <property type="project" value="UniProtKB-KW"/>
</dbReference>
<evidence type="ECO:0000256" key="4">
    <source>
        <dbReference type="ARBA" id="ARBA00022475"/>
    </source>
</evidence>
<evidence type="ECO:0000313" key="14">
    <source>
        <dbReference type="Proteomes" id="UP001165124"/>
    </source>
</evidence>
<evidence type="ECO:0000256" key="9">
    <source>
        <dbReference type="ARBA" id="ARBA00037295"/>
    </source>
</evidence>
<feature type="domain" description="Major facilitator superfamily (MFS) profile" evidence="12">
    <location>
        <begin position="27"/>
        <end position="444"/>
    </location>
</feature>
<feature type="transmembrane region" description="Helical" evidence="11">
    <location>
        <begin position="100"/>
        <end position="118"/>
    </location>
</feature>
<evidence type="ECO:0000256" key="11">
    <source>
        <dbReference type="SAM" id="Phobius"/>
    </source>
</evidence>
<proteinExistence type="inferred from homology"/>
<keyword evidence="8 11" id="KW-0472">Membrane</keyword>
<dbReference type="Proteomes" id="UP001165124">
    <property type="component" value="Unassembled WGS sequence"/>
</dbReference>
<dbReference type="PROSITE" id="PS50850">
    <property type="entry name" value="MFS"/>
    <property type="match status" value="1"/>
</dbReference>
<comment type="caution">
    <text evidence="13">The sequence shown here is derived from an EMBL/GenBank/DDBJ whole genome shotgun (WGS) entry which is preliminary data.</text>
</comment>
<accession>A0A9W6PV42</accession>
<evidence type="ECO:0000256" key="2">
    <source>
        <dbReference type="ARBA" id="ARBA00008240"/>
    </source>
</evidence>
<keyword evidence="14" id="KW-1185">Reference proteome</keyword>
<organism evidence="13 14">
    <name type="scientific">Actinomadura rubrobrunea</name>
    <dbReference type="NCBI Taxonomy" id="115335"/>
    <lineage>
        <taxon>Bacteria</taxon>
        <taxon>Bacillati</taxon>
        <taxon>Actinomycetota</taxon>
        <taxon>Actinomycetes</taxon>
        <taxon>Streptosporangiales</taxon>
        <taxon>Thermomonosporaceae</taxon>
        <taxon>Actinomadura</taxon>
    </lineage>
</organism>
<dbReference type="FunFam" id="1.20.1250.20:FF:000001">
    <property type="entry name" value="Dicarboxylate MFS transporter"/>
    <property type="match status" value="1"/>
</dbReference>
<dbReference type="EMBL" id="BSRZ01000003">
    <property type="protein sequence ID" value="GLW63761.1"/>
    <property type="molecule type" value="Genomic_DNA"/>
</dbReference>
<evidence type="ECO:0000256" key="8">
    <source>
        <dbReference type="ARBA" id="ARBA00023136"/>
    </source>
</evidence>
<evidence type="ECO:0000256" key="3">
    <source>
        <dbReference type="ARBA" id="ARBA00022448"/>
    </source>
</evidence>
<sequence>MASDVASARTEGADSRRGTPGRGFPRLLAGSMAGAVLEWYDFAIYGVMAATVLGPLFFPGDNGFVKLLLALATQGIGFFARPLGGIVFGHLGDKFGRKPMLVVTFLMLGTATVSIGLLPTHHDIGITATFLLVLARLVQGFALGGEFGAAVLLVSEYGEPRRRGFWTAWPQAGAPAGTVLAAAVVTVLGMSMSDADFESWGWRIAFLLAAPLLVIGFWIRRGLDESPVFREAQRAAEQARKAAAGRHRETKRSSVLQALSRPRAVLHGLGMRLGENIAFYIYTVFIIAYATKYAGFERGDVTLVVTFASIFQFVGMIVGGGWSDRVGRKTAMLVPAGVLVVWAPILFWLVHFESLPLLWIGVCVGAFAHGMLAGPEAAWIAELFPTRYRYAGSSLVFQGSSIFAGAPAPFIAVWLVNSFGVGMVIGYLVVTMAITFVAVITSWETKGVDLDRVG</sequence>
<protein>
    <recommendedName>
        <fullName evidence="10">Putative proline/betaine transporter</fullName>
    </recommendedName>
</protein>
<dbReference type="SUPFAM" id="SSF103473">
    <property type="entry name" value="MFS general substrate transporter"/>
    <property type="match status" value="1"/>
</dbReference>
<feature type="transmembrane region" description="Helical" evidence="11">
    <location>
        <begin position="277"/>
        <end position="295"/>
    </location>
</feature>
<name>A0A9W6PV42_9ACTN</name>
<dbReference type="AlphaFoldDB" id="A0A9W6PV42"/>
<keyword evidence="5 11" id="KW-0812">Transmembrane</keyword>
<dbReference type="PROSITE" id="PS00217">
    <property type="entry name" value="SUGAR_TRANSPORT_2"/>
    <property type="match status" value="1"/>
</dbReference>
<gene>
    <name evidence="13" type="ORF">Arub01_20050</name>
</gene>
<dbReference type="InterPro" id="IPR036259">
    <property type="entry name" value="MFS_trans_sf"/>
</dbReference>
<dbReference type="Gene3D" id="1.20.1250.20">
    <property type="entry name" value="MFS general substrate transporter like domains"/>
    <property type="match status" value="2"/>
</dbReference>
<dbReference type="PANTHER" id="PTHR43045">
    <property type="entry name" value="SHIKIMATE TRANSPORTER"/>
    <property type="match status" value="1"/>
</dbReference>
<dbReference type="CDD" id="cd17369">
    <property type="entry name" value="MFS_ShiA_like"/>
    <property type="match status" value="1"/>
</dbReference>
<comment type="function">
    <text evidence="9">May be a proton symporter involved in the uptake of osmolytes such as proline and glycine betaine.</text>
</comment>
<evidence type="ECO:0000256" key="6">
    <source>
        <dbReference type="ARBA" id="ARBA00022847"/>
    </source>
</evidence>
<dbReference type="InterPro" id="IPR011701">
    <property type="entry name" value="MFS"/>
</dbReference>
<feature type="transmembrane region" description="Helical" evidence="11">
    <location>
        <begin position="39"/>
        <end position="58"/>
    </location>
</feature>
<keyword evidence="6" id="KW-0769">Symport</keyword>
<evidence type="ECO:0000313" key="13">
    <source>
        <dbReference type="EMBL" id="GLW63761.1"/>
    </source>
</evidence>
<feature type="transmembrane region" description="Helical" evidence="11">
    <location>
        <begin position="356"/>
        <end position="374"/>
    </location>
</feature>
<comment type="similarity">
    <text evidence="2">Belongs to the major facilitator superfamily. Metabolite:H+ Symporter (MHS) family (TC 2.A.1.6) family.</text>
</comment>
<dbReference type="PANTHER" id="PTHR43045:SF1">
    <property type="entry name" value="SHIKIMATE TRANSPORTER"/>
    <property type="match status" value="1"/>
</dbReference>
<evidence type="ECO:0000256" key="5">
    <source>
        <dbReference type="ARBA" id="ARBA00022692"/>
    </source>
</evidence>
<evidence type="ECO:0000256" key="10">
    <source>
        <dbReference type="ARBA" id="ARBA00039918"/>
    </source>
</evidence>
<feature type="transmembrane region" description="Helical" evidence="11">
    <location>
        <begin position="64"/>
        <end position="88"/>
    </location>
</feature>
<feature type="transmembrane region" description="Helical" evidence="11">
    <location>
        <begin position="166"/>
        <end position="188"/>
    </location>
</feature>
<feature type="transmembrane region" description="Helical" evidence="11">
    <location>
        <begin position="421"/>
        <end position="443"/>
    </location>
</feature>
<evidence type="ECO:0000259" key="12">
    <source>
        <dbReference type="PROSITE" id="PS50850"/>
    </source>
</evidence>
<keyword evidence="4" id="KW-1003">Cell membrane</keyword>
<keyword evidence="7 11" id="KW-1133">Transmembrane helix</keyword>
<keyword evidence="3" id="KW-0813">Transport</keyword>